<feature type="transmembrane region" description="Helical" evidence="6">
    <location>
        <begin position="125"/>
        <end position="144"/>
    </location>
</feature>
<sequence length="215" mass="23089">MNLSDRPAAGPLQPAPRVVERFGLAARWAHWCTAALTAVCLATAAVLYLGPLATLVGRRPLVAAVHLYAGLALPVPMLAAAASAAYRRDLAELDRFTTADWAWLRTRPRRRDTTAVGKFNAGQKLYAAFVAGSVLVMLGTGALMEFGGPFPVSYRTGATFVHDLLALGLFLGVCGHLWMAARDPVARLGMRTGLVPLPWARREHPAWHPGPDSTD</sequence>
<reference evidence="9" key="1">
    <citation type="submission" date="2016-07" db="EMBL/GenBank/DDBJ databases">
        <title>Sequence Frankia sp. strain CcI1.17.</title>
        <authorList>
            <person name="Ghodhbane-Gtari F."/>
            <person name="Swanson E."/>
            <person name="Gueddou A."/>
            <person name="Morris K."/>
            <person name="Hezbri K."/>
            <person name="Ktari A."/>
            <person name="Nouioui I."/>
            <person name="Abebe-Akele F."/>
            <person name="Simpson S."/>
            <person name="Thomas K."/>
            <person name="Gtari M."/>
            <person name="Tisa L.S."/>
            <person name="Hurst S."/>
        </authorList>
    </citation>
    <scope>NUCLEOTIDE SEQUENCE [LARGE SCALE GENOMIC DNA]</scope>
    <source>
        <strain evidence="9">Cc1.17</strain>
    </source>
</reference>
<dbReference type="Proteomes" id="UP000179627">
    <property type="component" value="Unassembled WGS sequence"/>
</dbReference>
<dbReference type="GO" id="GO:0009326">
    <property type="term" value="C:formate dehydrogenase complex"/>
    <property type="evidence" value="ECO:0007669"/>
    <property type="project" value="TreeGrafter"/>
</dbReference>
<evidence type="ECO:0000256" key="1">
    <source>
        <dbReference type="ARBA" id="ARBA00004651"/>
    </source>
</evidence>
<dbReference type="SUPFAM" id="SSF81342">
    <property type="entry name" value="Transmembrane di-heme cytochromes"/>
    <property type="match status" value="1"/>
</dbReference>
<feature type="transmembrane region" description="Helical" evidence="6">
    <location>
        <begin position="61"/>
        <end position="86"/>
    </location>
</feature>
<dbReference type="GO" id="GO:0015944">
    <property type="term" value="P:formate oxidation"/>
    <property type="evidence" value="ECO:0007669"/>
    <property type="project" value="TreeGrafter"/>
</dbReference>
<evidence type="ECO:0000256" key="6">
    <source>
        <dbReference type="SAM" id="Phobius"/>
    </source>
</evidence>
<evidence type="ECO:0000256" key="4">
    <source>
        <dbReference type="ARBA" id="ARBA00022989"/>
    </source>
</evidence>
<dbReference type="EMBL" id="MBLM01000003">
    <property type="protein sequence ID" value="OHV45924.1"/>
    <property type="molecule type" value="Genomic_DNA"/>
</dbReference>
<dbReference type="PANTHER" id="PTHR30074:SF6">
    <property type="entry name" value="FORMATE DEHYDROGENASE GAMMA SUBUNIT"/>
    <property type="match status" value="1"/>
</dbReference>
<comment type="caution">
    <text evidence="8">The sequence shown here is derived from an EMBL/GenBank/DDBJ whole genome shotgun (WGS) entry which is preliminary data.</text>
</comment>
<gene>
    <name evidence="8" type="ORF">CC117_09200</name>
</gene>
<dbReference type="GO" id="GO:0022904">
    <property type="term" value="P:respiratory electron transport chain"/>
    <property type="evidence" value="ECO:0007669"/>
    <property type="project" value="InterPro"/>
</dbReference>
<protein>
    <submittedName>
        <fullName evidence="8">Formate dehydrogenase</fullName>
    </submittedName>
</protein>
<dbReference type="InterPro" id="IPR051817">
    <property type="entry name" value="FDH_cytochrome_b556_subunit"/>
</dbReference>
<comment type="subcellular location">
    <subcellularLocation>
        <location evidence="1">Cell membrane</location>
        <topology evidence="1">Multi-pass membrane protein</topology>
    </subcellularLocation>
</comment>
<dbReference type="PANTHER" id="PTHR30074">
    <property type="entry name" value="FORMATE DEHYDROGENASE, NITRATE-INDUCIBLE, CYTOCHROME B556 FDN SUBUNIT"/>
    <property type="match status" value="1"/>
</dbReference>
<keyword evidence="3 6" id="KW-0812">Transmembrane</keyword>
<dbReference type="GO" id="GO:0009061">
    <property type="term" value="P:anaerobic respiration"/>
    <property type="evidence" value="ECO:0007669"/>
    <property type="project" value="TreeGrafter"/>
</dbReference>
<keyword evidence="5 6" id="KW-0472">Membrane</keyword>
<dbReference type="Pfam" id="PF01292">
    <property type="entry name" value="Ni_hydr_CYTB"/>
    <property type="match status" value="1"/>
</dbReference>
<dbReference type="RefSeq" id="WP_071082179.1">
    <property type="nucleotide sequence ID" value="NZ_MBLM01000003.1"/>
</dbReference>
<keyword evidence="4 6" id="KW-1133">Transmembrane helix</keyword>
<dbReference type="OrthoDB" id="3681708at2"/>
<keyword evidence="2" id="KW-1003">Cell membrane</keyword>
<proteinExistence type="predicted"/>
<evidence type="ECO:0000256" key="5">
    <source>
        <dbReference type="ARBA" id="ARBA00023136"/>
    </source>
</evidence>
<keyword evidence="9" id="KW-1185">Reference proteome</keyword>
<accession>A0A1S1RM93</accession>
<feature type="transmembrane region" description="Helical" evidence="6">
    <location>
        <begin position="28"/>
        <end position="49"/>
    </location>
</feature>
<organism evidence="8 9">
    <name type="scientific">Parafrankia colletiae</name>
    <dbReference type="NCBI Taxonomy" id="573497"/>
    <lineage>
        <taxon>Bacteria</taxon>
        <taxon>Bacillati</taxon>
        <taxon>Actinomycetota</taxon>
        <taxon>Actinomycetes</taxon>
        <taxon>Frankiales</taxon>
        <taxon>Frankiaceae</taxon>
        <taxon>Parafrankia</taxon>
    </lineage>
</organism>
<evidence type="ECO:0000313" key="8">
    <source>
        <dbReference type="EMBL" id="OHV45924.1"/>
    </source>
</evidence>
<dbReference type="AlphaFoldDB" id="A0A1S1RM93"/>
<name>A0A1S1RM93_9ACTN</name>
<feature type="transmembrane region" description="Helical" evidence="6">
    <location>
        <begin position="164"/>
        <end position="181"/>
    </location>
</feature>
<feature type="domain" description="Cytochrome b561 bacterial/Ni-hydrogenase" evidence="7">
    <location>
        <begin position="21"/>
        <end position="183"/>
    </location>
</feature>
<evidence type="ECO:0000313" key="9">
    <source>
        <dbReference type="Proteomes" id="UP000179627"/>
    </source>
</evidence>
<evidence type="ECO:0000256" key="3">
    <source>
        <dbReference type="ARBA" id="ARBA00022692"/>
    </source>
</evidence>
<dbReference type="InterPro" id="IPR011577">
    <property type="entry name" value="Cyt_b561_bac/Ni-Hgenase"/>
</dbReference>
<dbReference type="InterPro" id="IPR016174">
    <property type="entry name" value="Di-haem_cyt_TM"/>
</dbReference>
<dbReference type="GO" id="GO:0036397">
    <property type="term" value="F:formate dehydrogenase (quinone) activity"/>
    <property type="evidence" value="ECO:0007669"/>
    <property type="project" value="TreeGrafter"/>
</dbReference>
<dbReference type="Gene3D" id="1.20.950.20">
    <property type="entry name" value="Transmembrane di-heme cytochromes, Chain C"/>
    <property type="match status" value="1"/>
</dbReference>
<dbReference type="GO" id="GO:0009055">
    <property type="term" value="F:electron transfer activity"/>
    <property type="evidence" value="ECO:0007669"/>
    <property type="project" value="InterPro"/>
</dbReference>
<evidence type="ECO:0000256" key="2">
    <source>
        <dbReference type="ARBA" id="ARBA00022475"/>
    </source>
</evidence>
<dbReference type="GO" id="GO:0005886">
    <property type="term" value="C:plasma membrane"/>
    <property type="evidence" value="ECO:0007669"/>
    <property type="project" value="UniProtKB-SubCell"/>
</dbReference>
<evidence type="ECO:0000259" key="7">
    <source>
        <dbReference type="Pfam" id="PF01292"/>
    </source>
</evidence>